<dbReference type="RefSeq" id="WP_022936622.1">
    <property type="nucleotide sequence ID" value="NZ_BAABZA010000001.1"/>
</dbReference>
<reference evidence="3 4" key="1">
    <citation type="submission" date="2018-05" db="EMBL/GenBank/DDBJ databases">
        <title>Genomic Encyclopedia of Type Strains, Phase IV (KMG-IV): sequencing the most valuable type-strain genomes for metagenomic binning, comparative biology and taxonomic classification.</title>
        <authorList>
            <person name="Goeker M."/>
        </authorList>
    </citation>
    <scope>NUCLEOTIDE SEQUENCE [LARGE SCALE GENOMIC DNA]</scope>
    <source>
        <strain evidence="3 4">JC118</strain>
    </source>
</reference>
<sequence length="102" mass="11365">MNRILISIAIMAVTTYLIRMLPMVLCRKKIENQFIQSFLYYVPYAVLAAMTFPDIFTSTRSLASASAGCLAALWLAYKKRGLLIVAIGAVITVYLAEWLIGI</sequence>
<name>A0A2V2EWP0_9FIRM</name>
<gene>
    <name evidence="3" type="ORF">DES51_101318</name>
    <name evidence="2" type="ORF">MQE39_01840</name>
</gene>
<evidence type="ECO:0000313" key="2">
    <source>
        <dbReference type="EMBL" id="MDY5166866.1"/>
    </source>
</evidence>
<keyword evidence="4" id="KW-1185">Reference proteome</keyword>
<dbReference type="GeneID" id="94441712"/>
<reference evidence="2" key="2">
    <citation type="submission" date="2022-03" db="EMBL/GenBank/DDBJ databases">
        <title>First case of bacteraemia caused by Dielma fastidiosa in a patient hospitalised with diverticulitis.</title>
        <authorList>
            <person name="Forman-Ankjaer B."/>
            <person name="Hvid-Jensen F."/>
            <person name="Kobel C.M."/>
            <person name="Greve T."/>
        </authorList>
    </citation>
    <scope>NUCLEOTIDE SEQUENCE</scope>
    <source>
        <strain evidence="2">AUH_DF_2021</strain>
    </source>
</reference>
<dbReference type="Proteomes" id="UP001276902">
    <property type="component" value="Unassembled WGS sequence"/>
</dbReference>
<organism evidence="3 4">
    <name type="scientific">Dielma fastidiosa</name>
    <dbReference type="NCBI Taxonomy" id="1034346"/>
    <lineage>
        <taxon>Bacteria</taxon>
        <taxon>Bacillati</taxon>
        <taxon>Bacillota</taxon>
        <taxon>Erysipelotrichia</taxon>
        <taxon>Erysipelotrichales</taxon>
        <taxon>Erysipelotrichaceae</taxon>
        <taxon>Dielma</taxon>
    </lineage>
</organism>
<dbReference type="EMBL" id="QJKH01000001">
    <property type="protein sequence ID" value="PXX81706.1"/>
    <property type="molecule type" value="Genomic_DNA"/>
</dbReference>
<keyword evidence="1" id="KW-0472">Membrane</keyword>
<dbReference type="STRING" id="1034346.GCA_000313565_00314"/>
<feature type="transmembrane region" description="Helical" evidence="1">
    <location>
        <begin position="6"/>
        <end position="26"/>
    </location>
</feature>
<accession>A0A2V2EWP0</accession>
<feature type="transmembrane region" description="Helical" evidence="1">
    <location>
        <begin position="38"/>
        <end position="56"/>
    </location>
</feature>
<dbReference type="EMBL" id="JALDAW010000008">
    <property type="protein sequence ID" value="MDY5166866.1"/>
    <property type="molecule type" value="Genomic_DNA"/>
</dbReference>
<evidence type="ECO:0000313" key="4">
    <source>
        <dbReference type="Proteomes" id="UP000247612"/>
    </source>
</evidence>
<proteinExistence type="predicted"/>
<dbReference type="Pfam" id="PF05437">
    <property type="entry name" value="AzlD"/>
    <property type="match status" value="1"/>
</dbReference>
<dbReference type="Proteomes" id="UP000247612">
    <property type="component" value="Unassembled WGS sequence"/>
</dbReference>
<protein>
    <submittedName>
        <fullName evidence="2">AzlD domain-containing protein</fullName>
    </submittedName>
    <submittedName>
        <fullName evidence="3">Branched-subunit amino acid transport protein</fullName>
    </submittedName>
</protein>
<keyword evidence="1" id="KW-0812">Transmembrane</keyword>
<feature type="transmembrane region" description="Helical" evidence="1">
    <location>
        <begin position="82"/>
        <end position="100"/>
    </location>
</feature>
<evidence type="ECO:0000256" key="1">
    <source>
        <dbReference type="SAM" id="Phobius"/>
    </source>
</evidence>
<evidence type="ECO:0000313" key="3">
    <source>
        <dbReference type="EMBL" id="PXX81706.1"/>
    </source>
</evidence>
<dbReference type="AlphaFoldDB" id="A0A2V2EWP0"/>
<dbReference type="OrthoDB" id="9811308at2"/>
<keyword evidence="1" id="KW-1133">Transmembrane helix</keyword>
<comment type="caution">
    <text evidence="3">The sequence shown here is derived from an EMBL/GenBank/DDBJ whole genome shotgun (WGS) entry which is preliminary data.</text>
</comment>
<dbReference type="InterPro" id="IPR008407">
    <property type="entry name" value="Brnchd-chn_aa_trnsp_AzlD"/>
</dbReference>